<sequence>MSIGLSRCSKLEPAAFPIEGGVLDYCAGAALTAMSVNRKIYNKLARCPHRRPKIAIRLCTAACTSSARSPALCAAPFTVKEIIIYLALENGFVRG</sequence>
<comment type="caution">
    <text evidence="1">The sequence shown here is derived from an EMBL/GenBank/DDBJ whole genome shotgun (WGS) entry which is preliminary data.</text>
</comment>
<dbReference type="Proteomes" id="UP000299102">
    <property type="component" value="Unassembled WGS sequence"/>
</dbReference>
<organism evidence="1 2">
    <name type="scientific">Eumeta variegata</name>
    <name type="common">Bagworm moth</name>
    <name type="synonym">Eumeta japonica</name>
    <dbReference type="NCBI Taxonomy" id="151549"/>
    <lineage>
        <taxon>Eukaryota</taxon>
        <taxon>Metazoa</taxon>
        <taxon>Ecdysozoa</taxon>
        <taxon>Arthropoda</taxon>
        <taxon>Hexapoda</taxon>
        <taxon>Insecta</taxon>
        <taxon>Pterygota</taxon>
        <taxon>Neoptera</taxon>
        <taxon>Endopterygota</taxon>
        <taxon>Lepidoptera</taxon>
        <taxon>Glossata</taxon>
        <taxon>Ditrysia</taxon>
        <taxon>Tineoidea</taxon>
        <taxon>Psychidae</taxon>
        <taxon>Oiketicinae</taxon>
        <taxon>Eumeta</taxon>
    </lineage>
</organism>
<gene>
    <name evidence="1" type="ORF">EVAR_76451_1</name>
</gene>
<dbReference type="EMBL" id="BGZK01000041">
    <property type="protein sequence ID" value="GBP10641.1"/>
    <property type="molecule type" value="Genomic_DNA"/>
</dbReference>
<dbReference type="AlphaFoldDB" id="A0A4C1TBF4"/>
<evidence type="ECO:0000313" key="1">
    <source>
        <dbReference type="EMBL" id="GBP10641.1"/>
    </source>
</evidence>
<keyword evidence="2" id="KW-1185">Reference proteome</keyword>
<name>A0A4C1TBF4_EUMVA</name>
<protein>
    <submittedName>
        <fullName evidence="1">Uncharacterized protein</fullName>
    </submittedName>
</protein>
<evidence type="ECO:0000313" key="2">
    <source>
        <dbReference type="Proteomes" id="UP000299102"/>
    </source>
</evidence>
<accession>A0A4C1TBF4</accession>
<proteinExistence type="predicted"/>
<reference evidence="1 2" key="1">
    <citation type="journal article" date="2019" name="Commun. Biol.">
        <title>The bagworm genome reveals a unique fibroin gene that provides high tensile strength.</title>
        <authorList>
            <person name="Kono N."/>
            <person name="Nakamura H."/>
            <person name="Ohtoshi R."/>
            <person name="Tomita M."/>
            <person name="Numata K."/>
            <person name="Arakawa K."/>
        </authorList>
    </citation>
    <scope>NUCLEOTIDE SEQUENCE [LARGE SCALE GENOMIC DNA]</scope>
</reference>